<dbReference type="Gene3D" id="3.30.565.10">
    <property type="entry name" value="Histidine kinase-like ATPase, C-terminal domain"/>
    <property type="match status" value="1"/>
</dbReference>
<dbReference type="Pfam" id="PF06580">
    <property type="entry name" value="His_kinase"/>
    <property type="match status" value="1"/>
</dbReference>
<name>A0A5M6CU68_9BACT</name>
<dbReference type="GO" id="GO:0016020">
    <property type="term" value="C:membrane"/>
    <property type="evidence" value="ECO:0007669"/>
    <property type="project" value="InterPro"/>
</dbReference>
<proteinExistence type="predicted"/>
<accession>A0A5M6CU68</accession>
<keyword evidence="3" id="KW-0808">Transferase</keyword>
<comment type="caution">
    <text evidence="3">The sequence shown here is derived from an EMBL/GenBank/DDBJ whole genome shotgun (WGS) entry which is preliminary data.</text>
</comment>
<evidence type="ECO:0000313" key="4">
    <source>
        <dbReference type="Proteomes" id="UP000323632"/>
    </source>
</evidence>
<feature type="transmembrane region" description="Helical" evidence="1">
    <location>
        <begin position="20"/>
        <end position="42"/>
    </location>
</feature>
<dbReference type="AlphaFoldDB" id="A0A5M6CU68"/>
<dbReference type="InterPro" id="IPR050640">
    <property type="entry name" value="Bact_2-comp_sensor_kinase"/>
</dbReference>
<dbReference type="GO" id="GO:0000155">
    <property type="term" value="F:phosphorelay sensor kinase activity"/>
    <property type="evidence" value="ECO:0007669"/>
    <property type="project" value="InterPro"/>
</dbReference>
<evidence type="ECO:0000259" key="2">
    <source>
        <dbReference type="Pfam" id="PF06580"/>
    </source>
</evidence>
<dbReference type="PANTHER" id="PTHR34220:SF7">
    <property type="entry name" value="SENSOR HISTIDINE KINASE YPDA"/>
    <property type="match status" value="1"/>
</dbReference>
<keyword evidence="1" id="KW-1133">Transmembrane helix</keyword>
<evidence type="ECO:0000256" key="1">
    <source>
        <dbReference type="SAM" id="Phobius"/>
    </source>
</evidence>
<keyword evidence="4" id="KW-1185">Reference proteome</keyword>
<feature type="domain" description="Signal transduction histidine kinase internal region" evidence="2">
    <location>
        <begin position="107"/>
        <end position="186"/>
    </location>
</feature>
<dbReference type="InterPro" id="IPR010559">
    <property type="entry name" value="Sig_transdc_His_kin_internal"/>
</dbReference>
<dbReference type="Proteomes" id="UP000323632">
    <property type="component" value="Unassembled WGS sequence"/>
</dbReference>
<gene>
    <name evidence="3" type="ORF">F0919_04095</name>
</gene>
<organism evidence="3 4">
    <name type="scientific">Taibaiella lutea</name>
    <dbReference type="NCBI Taxonomy" id="2608001"/>
    <lineage>
        <taxon>Bacteria</taxon>
        <taxon>Pseudomonadati</taxon>
        <taxon>Bacteroidota</taxon>
        <taxon>Chitinophagia</taxon>
        <taxon>Chitinophagales</taxon>
        <taxon>Chitinophagaceae</taxon>
        <taxon>Taibaiella</taxon>
    </lineage>
</organism>
<dbReference type="InterPro" id="IPR036890">
    <property type="entry name" value="HATPase_C_sf"/>
</dbReference>
<dbReference type="SUPFAM" id="SSF55874">
    <property type="entry name" value="ATPase domain of HSP90 chaperone/DNA topoisomerase II/histidine kinase"/>
    <property type="match status" value="1"/>
</dbReference>
<dbReference type="EMBL" id="VWSH01000001">
    <property type="protein sequence ID" value="KAA5537522.1"/>
    <property type="molecule type" value="Genomic_DNA"/>
</dbReference>
<sequence length="313" mass="35966">MLLYGIFMFLEYGFSSYVPVIARYGIVGAQGFGLTAAWLFLSQWTLKHSFNNEAYAKFWNDTFYIRGLIGWILICDYSLINQFVKHLIKQDSFTEQEQHSLQLRKEAELFKLRQQLHPHFLFNSLNSINALIGKEPKQARVMVQQLSEFLRHTLKKEDNDLITIQEELDDLRIYLSIEQVRFGHRLTIEESIHADCLEAKIPPFLLQPLVENAIKYGLYGTTGQVNITINGTLANNQFTFVITNPYDPDAVNTKGTGFGLESVRRRLYLLFARNDLLTVINGTKELTAEDKTMKFFEASIKIPVVPKDAGSQI</sequence>
<reference evidence="3 4" key="1">
    <citation type="submission" date="2019-09" db="EMBL/GenBank/DDBJ databases">
        <title>Genome sequence and assembly of Taibaiella sp.</title>
        <authorList>
            <person name="Chhetri G."/>
        </authorList>
    </citation>
    <scope>NUCLEOTIDE SEQUENCE [LARGE SCALE GENOMIC DNA]</scope>
    <source>
        <strain evidence="3 4">KVB11</strain>
    </source>
</reference>
<feature type="transmembrane region" description="Helical" evidence="1">
    <location>
        <begin position="63"/>
        <end position="80"/>
    </location>
</feature>
<keyword evidence="1" id="KW-0472">Membrane</keyword>
<keyword evidence="3" id="KW-0418">Kinase</keyword>
<evidence type="ECO:0000313" key="3">
    <source>
        <dbReference type="EMBL" id="KAA5537522.1"/>
    </source>
</evidence>
<protein>
    <submittedName>
        <fullName evidence="3">Sensor histidine kinase</fullName>
    </submittedName>
</protein>
<dbReference type="PANTHER" id="PTHR34220">
    <property type="entry name" value="SENSOR HISTIDINE KINASE YPDA"/>
    <property type="match status" value="1"/>
</dbReference>
<keyword evidence="1" id="KW-0812">Transmembrane</keyword>